<reference evidence="12" key="1">
    <citation type="submission" date="2024-06" db="EMBL/GenBank/DDBJ databases">
        <title>Multi-omics analyses provide insights into the biosynthesis of the anticancer antibiotic pleurotin in Hohenbuehelia grisea.</title>
        <authorList>
            <person name="Weaver J.A."/>
            <person name="Alberti F."/>
        </authorList>
    </citation>
    <scope>NUCLEOTIDE SEQUENCE [LARGE SCALE GENOMIC DNA]</scope>
    <source>
        <strain evidence="12">T-177</strain>
    </source>
</reference>
<evidence type="ECO:0000259" key="10">
    <source>
        <dbReference type="Pfam" id="PF07732"/>
    </source>
</evidence>
<evidence type="ECO:0000256" key="5">
    <source>
        <dbReference type="ARBA" id="ARBA00023157"/>
    </source>
</evidence>
<dbReference type="InterPro" id="IPR002355">
    <property type="entry name" value="Cu_oxidase_Cu_BS"/>
</dbReference>
<evidence type="ECO:0000256" key="3">
    <source>
        <dbReference type="ARBA" id="ARBA00023002"/>
    </source>
</evidence>
<evidence type="ECO:0000256" key="7">
    <source>
        <dbReference type="SAM" id="SignalP"/>
    </source>
</evidence>
<dbReference type="PANTHER" id="PTHR11709:SF511">
    <property type="entry name" value="LACCASE"/>
    <property type="match status" value="1"/>
</dbReference>
<evidence type="ECO:0000259" key="9">
    <source>
        <dbReference type="Pfam" id="PF07731"/>
    </source>
</evidence>
<comment type="similarity">
    <text evidence="1">Belongs to the multicopper oxidase family.</text>
</comment>
<name>A0ABR3IQP6_9AGAR</name>
<comment type="caution">
    <text evidence="11">The sequence shown here is derived from an EMBL/GenBank/DDBJ whole genome shotgun (WGS) entry which is preliminary data.</text>
</comment>
<feature type="domain" description="Plastocyanin-like" evidence="10">
    <location>
        <begin position="27"/>
        <end position="145"/>
    </location>
</feature>
<dbReference type="InterPro" id="IPR011707">
    <property type="entry name" value="Cu-oxidase-like_N"/>
</dbReference>
<dbReference type="Pfam" id="PF07732">
    <property type="entry name" value="Cu-oxidase_3"/>
    <property type="match status" value="1"/>
</dbReference>
<evidence type="ECO:0000259" key="8">
    <source>
        <dbReference type="Pfam" id="PF00394"/>
    </source>
</evidence>
<dbReference type="PROSITE" id="PS00080">
    <property type="entry name" value="MULTICOPPER_OXIDASE2"/>
    <property type="match status" value="1"/>
</dbReference>
<protein>
    <recommendedName>
        <fullName evidence="13">Laccase</fullName>
    </recommendedName>
</protein>
<dbReference type="InterPro" id="IPR045087">
    <property type="entry name" value="Cu-oxidase_fam"/>
</dbReference>
<evidence type="ECO:0000256" key="6">
    <source>
        <dbReference type="ARBA" id="ARBA00023180"/>
    </source>
</evidence>
<dbReference type="InterPro" id="IPR001117">
    <property type="entry name" value="Cu-oxidase_2nd"/>
</dbReference>
<keyword evidence="3" id="KW-0560">Oxidoreductase</keyword>
<organism evidence="11 12">
    <name type="scientific">Hohenbuehelia grisea</name>
    <dbReference type="NCBI Taxonomy" id="104357"/>
    <lineage>
        <taxon>Eukaryota</taxon>
        <taxon>Fungi</taxon>
        <taxon>Dikarya</taxon>
        <taxon>Basidiomycota</taxon>
        <taxon>Agaricomycotina</taxon>
        <taxon>Agaricomycetes</taxon>
        <taxon>Agaricomycetidae</taxon>
        <taxon>Agaricales</taxon>
        <taxon>Pleurotineae</taxon>
        <taxon>Pleurotaceae</taxon>
        <taxon>Hohenbuehelia</taxon>
    </lineage>
</organism>
<feature type="domain" description="Plastocyanin-like" evidence="9">
    <location>
        <begin position="358"/>
        <end position="488"/>
    </location>
</feature>
<keyword evidence="12" id="KW-1185">Reference proteome</keyword>
<keyword evidence="6" id="KW-0325">Glycoprotein</keyword>
<dbReference type="EMBL" id="JASNQZ010000017">
    <property type="protein sequence ID" value="KAL0945620.1"/>
    <property type="molecule type" value="Genomic_DNA"/>
</dbReference>
<dbReference type="PROSITE" id="PS00079">
    <property type="entry name" value="MULTICOPPER_OXIDASE1"/>
    <property type="match status" value="2"/>
</dbReference>
<evidence type="ECO:0000256" key="1">
    <source>
        <dbReference type="ARBA" id="ARBA00010609"/>
    </source>
</evidence>
<feature type="domain" description="Plastocyanin-like" evidence="8">
    <location>
        <begin position="158"/>
        <end position="276"/>
    </location>
</feature>
<feature type="chain" id="PRO_5046145491" description="Laccase" evidence="7">
    <location>
        <begin position="18"/>
        <end position="526"/>
    </location>
</feature>
<dbReference type="Proteomes" id="UP001556367">
    <property type="component" value="Unassembled WGS sequence"/>
</dbReference>
<proteinExistence type="inferred from homology"/>
<evidence type="ECO:0000313" key="11">
    <source>
        <dbReference type="EMBL" id="KAL0945620.1"/>
    </source>
</evidence>
<keyword evidence="2" id="KW-0479">Metal-binding</keyword>
<dbReference type="InterPro" id="IPR008972">
    <property type="entry name" value="Cupredoxin"/>
</dbReference>
<keyword evidence="5" id="KW-1015">Disulfide bond</keyword>
<evidence type="ECO:0008006" key="13">
    <source>
        <dbReference type="Google" id="ProtNLM"/>
    </source>
</evidence>
<dbReference type="Gene3D" id="2.60.40.420">
    <property type="entry name" value="Cupredoxins - blue copper proteins"/>
    <property type="match status" value="3"/>
</dbReference>
<accession>A0ABR3IQP6</accession>
<evidence type="ECO:0000256" key="4">
    <source>
        <dbReference type="ARBA" id="ARBA00023008"/>
    </source>
</evidence>
<dbReference type="InterPro" id="IPR033138">
    <property type="entry name" value="Cu_oxidase_CS"/>
</dbReference>
<feature type="signal peptide" evidence="7">
    <location>
        <begin position="1"/>
        <end position="17"/>
    </location>
</feature>
<keyword evidence="4" id="KW-0186">Copper</keyword>
<dbReference type="PANTHER" id="PTHR11709">
    <property type="entry name" value="MULTI-COPPER OXIDASE"/>
    <property type="match status" value="1"/>
</dbReference>
<keyword evidence="7" id="KW-0732">Signal</keyword>
<gene>
    <name evidence="11" type="ORF">HGRIS_014775</name>
</gene>
<sequence>MLIPLLFSAALWASAHGAKRSYTLKLENKVISPDGHPRSAIVVNGVYPGTPIIAKKHDDLEILVVNNLTDDTMPRGTSIHWHGLFMNRTVYEDGAAWISQCPIAPGDSYPYRFNVGAQTGTYWYHSHITTQYCDGLRGPLIIYDDHDPLRHLYDVDNESTIITLSDWFQEPSPAAFQSVGVPRSVLVNGLGREFFGNSPLTVVKVATNTRYRFRLINAGCTATIEFAIDGHSLTVIEIDGIEVHPYPTNLLSLTPGQRVSVVVNANQTVGNYWIRAFALWEGISPIYDDSLAIFRYDGAPVVNPKTNRPQGAVLRSEEALVPYGIPAQKPVEADVKINLNFTFPVDFWTLGNTSFRVPPLPVLLQVLNGANPFVAEPNGTEITVRPTRESIFYLPRNKLIEVSIPGGAALGPHPFHLHGHSFQVVRSAGSKKYNYINPPIRDVVNTGEAGDNVTIRFRTDNPGPWYLHCHVDFHLEGGLAVLFLEEPSDIREHVKPSKEWQQLCPKWDALKTGRKYSKSVWPIRPE</sequence>
<dbReference type="Pfam" id="PF00394">
    <property type="entry name" value="Cu-oxidase"/>
    <property type="match status" value="1"/>
</dbReference>
<evidence type="ECO:0000256" key="2">
    <source>
        <dbReference type="ARBA" id="ARBA00022723"/>
    </source>
</evidence>
<dbReference type="SUPFAM" id="SSF49503">
    <property type="entry name" value="Cupredoxins"/>
    <property type="match status" value="3"/>
</dbReference>
<dbReference type="InterPro" id="IPR011706">
    <property type="entry name" value="Cu-oxidase_C"/>
</dbReference>
<dbReference type="CDD" id="cd13903">
    <property type="entry name" value="CuRO_3_Tv-LCC_like"/>
    <property type="match status" value="1"/>
</dbReference>
<evidence type="ECO:0000313" key="12">
    <source>
        <dbReference type="Proteomes" id="UP001556367"/>
    </source>
</evidence>
<dbReference type="Pfam" id="PF07731">
    <property type="entry name" value="Cu-oxidase_2"/>
    <property type="match status" value="1"/>
</dbReference>